<proteinExistence type="predicted"/>
<dbReference type="RefSeq" id="YP_007378917.1">
    <property type="nucleotide sequence ID" value="NC_020158.1"/>
</dbReference>
<dbReference type="KEGG" id="vg:14477254"/>
<sequence length="70" mass="7721">MTSFQSASELGFYQVVWGIAIYVHYSEAVMDAAGSRTADRRWAKIALLHISARRVHVSSSEFALSSSLLS</sequence>
<dbReference type="EMBL" id="KC117377">
    <property type="protein sequence ID" value="AGC34543.1"/>
    <property type="molecule type" value="Genomic_DNA"/>
</dbReference>
<evidence type="ECO:0000313" key="1">
    <source>
        <dbReference type="EMBL" id="AGC34543.1"/>
    </source>
</evidence>
<keyword evidence="2" id="KW-1185">Reference proteome</keyword>
<evidence type="ECO:0000313" key="2">
    <source>
        <dbReference type="Proteomes" id="UP000011137"/>
    </source>
</evidence>
<organism evidence="1 2">
    <name type="scientific">Haloarcula vallismortis tailed virus 1</name>
    <dbReference type="NCBI Taxonomy" id="1262528"/>
    <lineage>
        <taxon>Viruses</taxon>
        <taxon>Duplodnaviria</taxon>
        <taxon>Heunggongvirae</taxon>
        <taxon>Uroviricota</taxon>
        <taxon>Caudoviricetes</taxon>
        <taxon>Thumleimavirales</taxon>
        <taxon>Druskaviridae</taxon>
        <taxon>Tredecimvirus</taxon>
        <taxon>Tredecimvirus thailandense</taxon>
        <taxon>Tredecimvirus HVTV1</taxon>
    </lineage>
</organism>
<reference evidence="1 2" key="1">
    <citation type="journal article" date="2013" name="J. Virol.">
        <title>Insights into head-tailed viruses infecting extremely halophilic archaea.</title>
        <authorList>
            <person name="Pietila M.K."/>
            <person name="Laurinmaki P."/>
            <person name="Russell D.A."/>
            <person name="Ko C.C."/>
            <person name="Jacobs-Sera D."/>
            <person name="Butcher S.J."/>
            <person name="Bamford D.H."/>
            <person name="Hendrix R.W."/>
        </authorList>
    </citation>
    <scope>NUCLEOTIDE SEQUENCE [LARGE SCALE GENOMIC DNA]</scope>
</reference>
<protein>
    <submittedName>
        <fullName evidence="1">Uncharacterized protein</fullName>
    </submittedName>
</protein>
<dbReference type="Proteomes" id="UP000011137">
    <property type="component" value="Segment"/>
</dbReference>
<dbReference type="GeneID" id="14477254"/>
<name>L7TJI4_9CAUD</name>
<gene>
    <name evidence="1" type="primary">11</name>
    <name evidence="1" type="ORF">HVTV1_11</name>
</gene>
<accession>L7TJI4</accession>